<feature type="binding site" evidence="5">
    <location>
        <position position="111"/>
    </location>
    <ligand>
        <name>substrate</name>
    </ligand>
</feature>
<evidence type="ECO:0000259" key="7">
    <source>
        <dbReference type="Pfam" id="PF00248"/>
    </source>
</evidence>
<dbReference type="GO" id="GO:0016616">
    <property type="term" value="F:oxidoreductase activity, acting on the CH-OH group of donors, NAD or NADP as acceptor"/>
    <property type="evidence" value="ECO:0007669"/>
    <property type="project" value="UniProtKB-ARBA"/>
</dbReference>
<keyword evidence="2" id="KW-0521">NADP</keyword>
<dbReference type="PROSITE" id="PS00063">
    <property type="entry name" value="ALDOKETO_REDUCTASE_3"/>
    <property type="match status" value="1"/>
</dbReference>
<dbReference type="PANTHER" id="PTHR43827:SF3">
    <property type="entry name" value="NADP-DEPENDENT OXIDOREDUCTASE DOMAIN-CONTAINING PROTEIN"/>
    <property type="match status" value="1"/>
</dbReference>
<dbReference type="PIRSF" id="PIRSF000097">
    <property type="entry name" value="AKR"/>
    <property type="match status" value="1"/>
</dbReference>
<dbReference type="AlphaFoldDB" id="A0A8J2X9D2"/>
<dbReference type="Proteomes" id="UP000019375">
    <property type="component" value="Unassembled WGS sequence"/>
</dbReference>
<dbReference type="SUPFAM" id="SSF51430">
    <property type="entry name" value="NAD(P)-linked oxidoreductase"/>
    <property type="match status" value="1"/>
</dbReference>
<dbReference type="Gene3D" id="3.20.20.100">
    <property type="entry name" value="NADP-dependent oxidoreductase domain"/>
    <property type="match status" value="1"/>
</dbReference>
<evidence type="ECO:0000256" key="2">
    <source>
        <dbReference type="ARBA" id="ARBA00022857"/>
    </source>
</evidence>
<name>A0A8J2X9D2_ZYGB2</name>
<evidence type="ECO:0000313" key="8">
    <source>
        <dbReference type="EMBL" id="CDF90713.1"/>
    </source>
</evidence>
<evidence type="ECO:0000256" key="6">
    <source>
        <dbReference type="PIRSR" id="PIRSR000097-3"/>
    </source>
</evidence>
<dbReference type="InterPro" id="IPR018170">
    <property type="entry name" value="Aldo/ket_reductase_CS"/>
</dbReference>
<dbReference type="Pfam" id="PF00248">
    <property type="entry name" value="Aldo_ket_red"/>
    <property type="match status" value="1"/>
</dbReference>
<dbReference type="InterPro" id="IPR023210">
    <property type="entry name" value="NADP_OxRdtase_dom"/>
</dbReference>
<dbReference type="PANTHER" id="PTHR43827">
    <property type="entry name" value="2,5-DIKETO-D-GLUCONIC ACID REDUCTASE"/>
    <property type="match status" value="1"/>
</dbReference>
<dbReference type="EMBL" id="HG316461">
    <property type="protein sequence ID" value="CDF90713.1"/>
    <property type="molecule type" value="Genomic_DNA"/>
</dbReference>
<keyword evidence="3" id="KW-0560">Oxidoreductase</keyword>
<evidence type="ECO:0000256" key="4">
    <source>
        <dbReference type="PIRSR" id="PIRSR000097-1"/>
    </source>
</evidence>
<evidence type="ECO:0000256" key="1">
    <source>
        <dbReference type="ARBA" id="ARBA00007905"/>
    </source>
</evidence>
<accession>A0A8J2X9D2</accession>
<dbReference type="PROSITE" id="PS00798">
    <property type="entry name" value="ALDOKETO_REDUCTASE_1"/>
    <property type="match status" value="1"/>
</dbReference>
<organism evidence="8 9">
    <name type="scientific">Zygosaccharomyces bailii (strain CLIB 213 / ATCC 58445 / CBS 680 / BCRC 21525 / NBRC 1098 / NCYC 1416 / NRRL Y-2227)</name>
    <dbReference type="NCBI Taxonomy" id="1333698"/>
    <lineage>
        <taxon>Eukaryota</taxon>
        <taxon>Fungi</taxon>
        <taxon>Dikarya</taxon>
        <taxon>Ascomycota</taxon>
        <taxon>Saccharomycotina</taxon>
        <taxon>Saccharomycetes</taxon>
        <taxon>Saccharomycetales</taxon>
        <taxon>Saccharomycetaceae</taxon>
        <taxon>Zygosaccharomyces</taxon>
    </lineage>
</organism>
<proteinExistence type="inferred from homology"/>
<evidence type="ECO:0000256" key="3">
    <source>
        <dbReference type="ARBA" id="ARBA00023002"/>
    </source>
</evidence>
<evidence type="ECO:0000256" key="5">
    <source>
        <dbReference type="PIRSR" id="PIRSR000097-2"/>
    </source>
</evidence>
<keyword evidence="9" id="KW-1185">Reference proteome</keyword>
<comment type="similarity">
    <text evidence="1">Belongs to the aldo/keto reductase family.</text>
</comment>
<feature type="active site" description="Proton donor" evidence="4">
    <location>
        <position position="55"/>
    </location>
</feature>
<feature type="site" description="Lowers pKa of active site Tyr" evidence="6">
    <location>
        <position position="80"/>
    </location>
</feature>
<feature type="domain" description="NADP-dependent oxidoreductase" evidence="7">
    <location>
        <begin position="22"/>
        <end position="291"/>
    </location>
</feature>
<protein>
    <submittedName>
        <fullName evidence="8">ZYBA0S08-01222g1_1</fullName>
    </submittedName>
</protein>
<dbReference type="InterPro" id="IPR036812">
    <property type="entry name" value="NAD(P)_OxRdtase_dom_sf"/>
</dbReference>
<dbReference type="PRINTS" id="PR00069">
    <property type="entry name" value="ALDKETRDTASE"/>
</dbReference>
<dbReference type="InterPro" id="IPR020471">
    <property type="entry name" value="AKR"/>
</dbReference>
<evidence type="ECO:0000313" key="9">
    <source>
        <dbReference type="Proteomes" id="UP000019375"/>
    </source>
</evidence>
<dbReference type="OrthoDB" id="416253at2759"/>
<dbReference type="FunFam" id="3.20.20.100:FF:000002">
    <property type="entry name" value="2,5-diketo-D-gluconic acid reductase A"/>
    <property type="match status" value="1"/>
</dbReference>
<gene>
    <name evidence="8" type="ORF">BN860_01222g</name>
</gene>
<reference evidence="9" key="1">
    <citation type="journal article" date="2013" name="Genome Announc.">
        <title>Genome sequence of the food spoilage yeast Zygosaccharomyces bailii CLIB 213(T).</title>
        <authorList>
            <person name="Galeote V."/>
            <person name="Bigey F."/>
            <person name="Devillers H."/>
            <person name="Neuveglise C."/>
            <person name="Dequin S."/>
        </authorList>
    </citation>
    <scope>NUCLEOTIDE SEQUENCE [LARGE SCALE GENOMIC DNA]</scope>
    <source>
        <strain evidence="9">CLIB 213 / ATCC 58445 / CBS 680 / CCRC 21525 / NBRC 1098 / NCYC 1416 / NRRL Y-2227</strain>
    </source>
</reference>
<dbReference type="PROSITE" id="PS00062">
    <property type="entry name" value="ALDOKETO_REDUCTASE_2"/>
    <property type="match status" value="1"/>
</dbReference>
<sequence>MANLENCSSTLKLNTGASIPQVGLGTWRSLENEGYVSVAEALKDGYRHIDGAAIYGNESQVGMAIKDSGIPREKIFLTTKLWSTQHRDPSQALEDSLERLGVDYVDLYLMHWPLALKTDTIKDGNLLTIPEKPDGKGRDVDLSWNFVKTWELMQKLLDTGKVKAIGVSNFSINNLKELLAASTTKVTPAVNQVELHPLLPQTELVQWCKQNGIVIEAYSPLGGQTAPILSNPVVQKIAQAHGVDSANVVISWGVQKGLVVLPKSVTPKRIKSNLKVLQLNASDISAIDGLAKVNGEKRTCAPDWSPFPIFQ</sequence>